<evidence type="ECO:0000256" key="1">
    <source>
        <dbReference type="SAM" id="SignalP"/>
    </source>
</evidence>
<evidence type="ECO:0000313" key="3">
    <source>
        <dbReference type="Proteomes" id="UP000247409"/>
    </source>
</evidence>
<keyword evidence="3" id="KW-1185">Reference proteome</keyword>
<feature type="chain" id="PRO_5015944353" evidence="1">
    <location>
        <begin position="19"/>
        <end position="220"/>
    </location>
</feature>
<reference evidence="2 3" key="1">
    <citation type="journal article" date="2018" name="Mol. Biol. Evol.">
        <title>Analysis of the draft genome of the red seaweed Gracilariopsis chorda provides insights into genome size evolution in Rhodophyta.</title>
        <authorList>
            <person name="Lee J."/>
            <person name="Yang E.C."/>
            <person name="Graf L."/>
            <person name="Yang J.H."/>
            <person name="Qiu H."/>
            <person name="Zel Zion U."/>
            <person name="Chan C.X."/>
            <person name="Stephens T.G."/>
            <person name="Weber A.P.M."/>
            <person name="Boo G.H."/>
            <person name="Boo S.M."/>
            <person name="Kim K.M."/>
            <person name="Shin Y."/>
            <person name="Jung M."/>
            <person name="Lee S.J."/>
            <person name="Yim H.S."/>
            <person name="Lee J.H."/>
            <person name="Bhattacharya D."/>
            <person name="Yoon H.S."/>
        </authorList>
    </citation>
    <scope>NUCLEOTIDE SEQUENCE [LARGE SCALE GENOMIC DNA]</scope>
    <source>
        <strain evidence="2 3">SKKU-2015</strain>
        <tissue evidence="2">Whole body</tissue>
    </source>
</reference>
<dbReference type="AlphaFoldDB" id="A0A2V3IJL8"/>
<gene>
    <name evidence="2" type="ORF">BWQ96_08061</name>
</gene>
<evidence type="ECO:0000313" key="2">
    <source>
        <dbReference type="EMBL" id="PXF42233.1"/>
    </source>
</evidence>
<accession>A0A2V3IJL8</accession>
<organism evidence="2 3">
    <name type="scientific">Gracilariopsis chorda</name>
    <dbReference type="NCBI Taxonomy" id="448386"/>
    <lineage>
        <taxon>Eukaryota</taxon>
        <taxon>Rhodophyta</taxon>
        <taxon>Florideophyceae</taxon>
        <taxon>Rhodymeniophycidae</taxon>
        <taxon>Gracilariales</taxon>
        <taxon>Gracilariaceae</taxon>
        <taxon>Gracilariopsis</taxon>
    </lineage>
</organism>
<keyword evidence="1" id="KW-0732">Signal</keyword>
<feature type="signal peptide" evidence="1">
    <location>
        <begin position="1"/>
        <end position="18"/>
    </location>
</feature>
<proteinExistence type="predicted"/>
<dbReference type="Proteomes" id="UP000247409">
    <property type="component" value="Unassembled WGS sequence"/>
</dbReference>
<dbReference type="EMBL" id="NBIV01000172">
    <property type="protein sequence ID" value="PXF42233.1"/>
    <property type="molecule type" value="Genomic_DNA"/>
</dbReference>
<name>A0A2V3IJL8_9FLOR</name>
<sequence>MLYRAILSSLCRLSLISACGISKYLCQLLELSVEDNKREPLDDILRPLETTLNMSSASKTDWTPSLQKDLITKKVLDHPRVHIDIDNSTTSGGGTRSTVASKKRMSVNVKSSDTSDEFSREFKSYLEDQIKKIASTVKQKDQDLKDKTTEMMYDAIEAFKGSITELAAETTGTLKVNIQTLKQRITDEESVRPELIDFVTMGAEITFKVVKKKAFADYWD</sequence>
<comment type="caution">
    <text evidence="2">The sequence shown here is derived from an EMBL/GenBank/DDBJ whole genome shotgun (WGS) entry which is preliminary data.</text>
</comment>
<protein>
    <submittedName>
        <fullName evidence="2">Uncharacterized protein</fullName>
    </submittedName>
</protein>